<reference evidence="1" key="1">
    <citation type="journal article" date="2015" name="Nature">
        <title>Complex archaea that bridge the gap between prokaryotes and eukaryotes.</title>
        <authorList>
            <person name="Spang A."/>
            <person name="Saw J.H."/>
            <person name="Jorgensen S.L."/>
            <person name="Zaremba-Niedzwiedzka K."/>
            <person name="Martijn J."/>
            <person name="Lind A.E."/>
            <person name="van Eijk R."/>
            <person name="Schleper C."/>
            <person name="Guy L."/>
            <person name="Ettema T.J."/>
        </authorList>
    </citation>
    <scope>NUCLEOTIDE SEQUENCE</scope>
</reference>
<gene>
    <name evidence="1" type="ORF">LCGC14_3011610</name>
</gene>
<name>A0A0F8XKT4_9ZZZZ</name>
<accession>A0A0F8XKT4</accession>
<protein>
    <recommendedName>
        <fullName evidence="2">Transposase IS30-like HTH domain-containing protein</fullName>
    </recommendedName>
</protein>
<evidence type="ECO:0000313" key="1">
    <source>
        <dbReference type="EMBL" id="KKK61710.1"/>
    </source>
</evidence>
<comment type="caution">
    <text evidence="1">The sequence shown here is derived from an EMBL/GenBank/DDBJ whole genome shotgun (WGS) entry which is preliminary data.</text>
</comment>
<proteinExistence type="predicted"/>
<dbReference type="EMBL" id="LAZR01062348">
    <property type="protein sequence ID" value="KKK61710.1"/>
    <property type="molecule type" value="Genomic_DNA"/>
</dbReference>
<sequence length="64" mass="7181">MATKTTTKKTTKTNSLVKYQNLPTKSAKIRAMSADGMSRGDIARALEIRYQHVRNVLVTTLKRS</sequence>
<dbReference type="AlphaFoldDB" id="A0A0F8XKT4"/>
<evidence type="ECO:0008006" key="2">
    <source>
        <dbReference type="Google" id="ProtNLM"/>
    </source>
</evidence>
<organism evidence="1">
    <name type="scientific">marine sediment metagenome</name>
    <dbReference type="NCBI Taxonomy" id="412755"/>
    <lineage>
        <taxon>unclassified sequences</taxon>
        <taxon>metagenomes</taxon>
        <taxon>ecological metagenomes</taxon>
    </lineage>
</organism>